<dbReference type="Proteomes" id="UP000559027">
    <property type="component" value="Unassembled WGS sequence"/>
</dbReference>
<dbReference type="EMBL" id="JAACJO010000001">
    <property type="protein sequence ID" value="KAF5363783.1"/>
    <property type="molecule type" value="Genomic_DNA"/>
</dbReference>
<feature type="compositionally biased region" description="Low complexity" evidence="1">
    <location>
        <begin position="625"/>
        <end position="658"/>
    </location>
</feature>
<evidence type="ECO:0000256" key="1">
    <source>
        <dbReference type="SAM" id="MobiDB-lite"/>
    </source>
</evidence>
<reference evidence="2 3" key="1">
    <citation type="journal article" date="2020" name="ISME J.">
        <title>Uncovering the hidden diversity of litter-decomposition mechanisms in mushroom-forming fungi.</title>
        <authorList>
            <person name="Floudas D."/>
            <person name="Bentzer J."/>
            <person name="Ahren D."/>
            <person name="Johansson T."/>
            <person name="Persson P."/>
            <person name="Tunlid A."/>
        </authorList>
    </citation>
    <scope>NUCLEOTIDE SEQUENCE [LARGE SCALE GENOMIC DNA]</scope>
    <source>
        <strain evidence="2 3">CBS 146.42</strain>
    </source>
</reference>
<proteinExistence type="predicted"/>
<protein>
    <recommendedName>
        <fullName evidence="4">F-box domain-containing protein</fullName>
    </recommendedName>
</protein>
<dbReference type="AlphaFoldDB" id="A0A8H5GF82"/>
<feature type="region of interest" description="Disordered" evidence="1">
    <location>
        <begin position="615"/>
        <end position="666"/>
    </location>
</feature>
<evidence type="ECO:0000313" key="2">
    <source>
        <dbReference type="EMBL" id="KAF5363783.1"/>
    </source>
</evidence>
<keyword evidence="3" id="KW-1185">Reference proteome</keyword>
<organism evidence="2 3">
    <name type="scientific">Leucocoprinus leucothites</name>
    <dbReference type="NCBI Taxonomy" id="201217"/>
    <lineage>
        <taxon>Eukaryota</taxon>
        <taxon>Fungi</taxon>
        <taxon>Dikarya</taxon>
        <taxon>Basidiomycota</taxon>
        <taxon>Agaricomycotina</taxon>
        <taxon>Agaricomycetes</taxon>
        <taxon>Agaricomycetidae</taxon>
        <taxon>Agaricales</taxon>
        <taxon>Agaricineae</taxon>
        <taxon>Agaricaceae</taxon>
        <taxon>Leucocoprinus</taxon>
    </lineage>
</organism>
<sequence length="820" mass="90594">MSTALPSICLLIPHIHLHINTDPPRELMEPSHLKEPVAQVLSISEDIYLDSKDQCFLDAEIAHHESLLHSLAQRIATLKNHRNSLSRTWLLPIEVIGKIMLMATQLSIKEMNESEVYPPPLHQRIPVPLVVGQVCSAWRSLAWRLPELWATIPLAISRSCYEKQILLLDDWLDRAGDIQDLYIILTLAHDDSELQYFRDYPPKAVLEKLYKRSNQWHTFYSTLPNLCFQDLFKDVYRKLERLDTLVLNRSGRLAFEQAFNIGNGNVVTVTGGINNLGGGGGIGIGAAGGPNVVVQPGPGGVNVIQNGVFVNGIMVNGGGGGAHIPPNNPAMVPINITTTNSSPSSTSTRHKSPWFMLSSAPLLRTVILPESLSPIEVPLPWTNITHLELRTVPLDDCLKILSYTSYIASFNFQGIFSSSASNMMSIQTFFHAGHGFGINTHLGGGHGYGGGAQRQKHLRLPELRKFSVFSDPINLTRFMGSLIVPRVYALEFKCTTGSITNVLNEITRLGERSGWAYDHDNNDGTGLRKLGIYVPSVGQAEELIMAWLMGDTSVPGLNAGGGEWGQGRMGEVLEELVLESWQADVEGLSDKFLVKMNPERRVRCVKTFSYELENPPPSLSGVQDSSAPVPGSTSSSNSTISTISTTSSANTSSSGSSTREPGIVAPGWVDVPTDEIREPIEQLVQVPQGEFVQPHEILLPNLVAMTYRGTLSFNPRTLKEMIYARWRRMSRKRSVPKLIRVGDASPVVGVRRGEVGMGEYVIMEDEEYFPTVELKAFDVSAPDMEDFKEPIDEETNLVFRQMLREGFCLSVETKRGLLAF</sequence>
<comment type="caution">
    <text evidence="2">The sequence shown here is derived from an EMBL/GenBank/DDBJ whole genome shotgun (WGS) entry which is preliminary data.</text>
</comment>
<evidence type="ECO:0008006" key="4">
    <source>
        <dbReference type="Google" id="ProtNLM"/>
    </source>
</evidence>
<accession>A0A8H5GF82</accession>
<evidence type="ECO:0000313" key="3">
    <source>
        <dbReference type="Proteomes" id="UP000559027"/>
    </source>
</evidence>
<dbReference type="OrthoDB" id="2269034at2759"/>
<gene>
    <name evidence="2" type="ORF">D9756_000096</name>
</gene>
<name>A0A8H5GF82_9AGAR</name>